<feature type="transmembrane region" description="Helical" evidence="1">
    <location>
        <begin position="145"/>
        <end position="163"/>
    </location>
</feature>
<dbReference type="InterPro" id="IPR052734">
    <property type="entry name" value="Nod_factor_acetyltransferase"/>
</dbReference>
<dbReference type="RefSeq" id="WP_021800566.1">
    <property type="nucleotide sequence ID" value="NZ_KI273145.1"/>
</dbReference>
<feature type="transmembrane region" description="Helical" evidence="1">
    <location>
        <begin position="231"/>
        <end position="252"/>
    </location>
</feature>
<keyword evidence="1" id="KW-0472">Membrane</keyword>
<proteinExistence type="predicted"/>
<feature type="transmembrane region" description="Helical" evidence="1">
    <location>
        <begin position="121"/>
        <end position="138"/>
    </location>
</feature>
<feature type="domain" description="Acyltransferase 3" evidence="2">
    <location>
        <begin position="5"/>
        <end position="319"/>
    </location>
</feature>
<feature type="transmembrane region" description="Helical" evidence="1">
    <location>
        <begin position="208"/>
        <end position="225"/>
    </location>
</feature>
<accession>U2PZX7</accession>
<keyword evidence="4" id="KW-1185">Reference proteome</keyword>
<dbReference type="STRING" id="1294142.CINTURNW_0511"/>
<gene>
    <name evidence="3" type="ORF">CINTURNW_0511</name>
</gene>
<feature type="transmembrane region" description="Helical" evidence="1">
    <location>
        <begin position="264"/>
        <end position="284"/>
    </location>
</feature>
<dbReference type="HOGENOM" id="CLU_023915_4_1_9"/>
<dbReference type="EMBL" id="APJA01000007">
    <property type="protein sequence ID" value="ERK32040.1"/>
    <property type="molecule type" value="Genomic_DNA"/>
</dbReference>
<dbReference type="eggNOG" id="COG3594">
    <property type="taxonomic scope" value="Bacteria"/>
</dbReference>
<evidence type="ECO:0000313" key="3">
    <source>
        <dbReference type="EMBL" id="ERK32040.1"/>
    </source>
</evidence>
<dbReference type="OrthoDB" id="6623990at2"/>
<feature type="transmembrane region" description="Helical" evidence="1">
    <location>
        <begin position="304"/>
        <end position="321"/>
    </location>
</feature>
<reference evidence="3 4" key="1">
    <citation type="journal article" date="2013" name="Genome Announc.">
        <title>Draft Genome Sequence of the Hydrogen- and Ethanol-Producing Bacterium Clostridium intestinale Strain URNW.</title>
        <authorList>
            <person name="Lal S."/>
            <person name="Ramachandran U."/>
            <person name="Zhang X."/>
            <person name="Sparling R."/>
            <person name="Levin D.B."/>
        </authorList>
    </citation>
    <scope>NUCLEOTIDE SEQUENCE [LARGE SCALE GENOMIC DNA]</scope>
    <source>
        <strain evidence="3 4">URNW</strain>
    </source>
</reference>
<dbReference type="GO" id="GO:0016747">
    <property type="term" value="F:acyltransferase activity, transferring groups other than amino-acyl groups"/>
    <property type="evidence" value="ECO:0007669"/>
    <property type="project" value="InterPro"/>
</dbReference>
<dbReference type="PATRIC" id="fig|1294142.3.peg.493"/>
<protein>
    <submittedName>
        <fullName evidence="3">Acyltransferase</fullName>
    </submittedName>
</protein>
<dbReference type="AlphaFoldDB" id="U2PZX7"/>
<sequence>MKRLDWVDILKGIGILYVLIGHIIINENSLLKVYIYSFHMPLFFFISGYLFKVNSTYLSHIKKRLKTLLIPYTTFFIFSYIVTRILFKLSLLETLVNKYELIKIFVVANGFELNKINNTPLWFLPCLFITENVFFLISKTKKLRLIFILSLLISIAGYILTFKNNISNIWSFKTALISLFFYGIGYILKNNEILFSKIVKFISNKYILLLLFIFNMYIILLNGRIDMNSSYYSNYFLFLLSALISILIYIVISIKINHSDLLQLIGKSSLLLLGTHLIIFLLTSKYTVPIIYKKDRFNIAYDESSIFFIYIVSALIIIVPYKNILNYFSKIAHKNSLKNTKV</sequence>
<dbReference type="PANTHER" id="PTHR37312:SF1">
    <property type="entry name" value="MEMBRANE-BOUND ACYLTRANSFERASE YKRP-RELATED"/>
    <property type="match status" value="1"/>
</dbReference>
<comment type="caution">
    <text evidence="3">The sequence shown here is derived from an EMBL/GenBank/DDBJ whole genome shotgun (WGS) entry which is preliminary data.</text>
</comment>
<evidence type="ECO:0000259" key="2">
    <source>
        <dbReference type="Pfam" id="PF01757"/>
    </source>
</evidence>
<keyword evidence="3" id="KW-0012">Acyltransferase</keyword>
<keyword evidence="1" id="KW-0812">Transmembrane</keyword>
<dbReference type="InterPro" id="IPR002656">
    <property type="entry name" value="Acyl_transf_3_dom"/>
</dbReference>
<evidence type="ECO:0000313" key="4">
    <source>
        <dbReference type="Proteomes" id="UP000016721"/>
    </source>
</evidence>
<dbReference type="PANTHER" id="PTHR37312">
    <property type="entry name" value="MEMBRANE-BOUND ACYLTRANSFERASE YKRP-RELATED"/>
    <property type="match status" value="1"/>
</dbReference>
<dbReference type="Proteomes" id="UP000016721">
    <property type="component" value="Unassembled WGS sequence"/>
</dbReference>
<feature type="transmembrane region" description="Helical" evidence="1">
    <location>
        <begin position="65"/>
        <end position="87"/>
    </location>
</feature>
<feature type="transmembrane region" description="Helical" evidence="1">
    <location>
        <begin position="7"/>
        <end position="25"/>
    </location>
</feature>
<name>U2PZX7_9CLOT</name>
<keyword evidence="1" id="KW-1133">Transmembrane helix</keyword>
<keyword evidence="3" id="KW-0808">Transferase</keyword>
<feature type="transmembrane region" description="Helical" evidence="1">
    <location>
        <begin position="31"/>
        <end position="53"/>
    </location>
</feature>
<organism evidence="3 4">
    <name type="scientific">Clostridium intestinale URNW</name>
    <dbReference type="NCBI Taxonomy" id="1294142"/>
    <lineage>
        <taxon>Bacteria</taxon>
        <taxon>Bacillati</taxon>
        <taxon>Bacillota</taxon>
        <taxon>Clostridia</taxon>
        <taxon>Eubacteriales</taxon>
        <taxon>Clostridiaceae</taxon>
        <taxon>Clostridium</taxon>
    </lineage>
</organism>
<evidence type="ECO:0000256" key="1">
    <source>
        <dbReference type="SAM" id="Phobius"/>
    </source>
</evidence>
<dbReference type="Pfam" id="PF01757">
    <property type="entry name" value="Acyl_transf_3"/>
    <property type="match status" value="1"/>
</dbReference>
<feature type="transmembrane region" description="Helical" evidence="1">
    <location>
        <begin position="169"/>
        <end position="188"/>
    </location>
</feature>